<name>A0A8I0HQ73_9CORY</name>
<comment type="similarity">
    <text evidence="1">Belongs to the transposase IS21/IS408/IS1162 family.</text>
</comment>
<dbReference type="Gene3D" id="3.30.420.10">
    <property type="entry name" value="Ribonuclease H-like superfamily/Ribonuclease H"/>
    <property type="match status" value="1"/>
</dbReference>
<dbReference type="NCBIfam" id="NF033546">
    <property type="entry name" value="transpos_IS21"/>
    <property type="match status" value="1"/>
</dbReference>
<feature type="domain" description="Integrase catalytic" evidence="3">
    <location>
        <begin position="133"/>
        <end position="315"/>
    </location>
</feature>
<sequence length="544" mass="60086">MTNYQLIMTLLLRGNSYRTIQAHCGAAHATIAKARKALDQHNLTTEAQIMGHSNEDLALMIGDGRATTAGEFVTIDIDTIIKARTGRKKTPLNVLWANYLNIPAPEGLRHYSYERFRQLVNRHIAAQGLTTRVHHIPGHTCQVDWAGTTMQLIDPISRKTTKVSIFVATLPYSGLVFAHGLLDQRQPSWLAAHRLAFDYFGGVPEVIVPDNASTASNAITTGDRARRVNTSYEEFLTHYNTAALPARPLRPKDKGNVESGVKVITNWAILKLAGRDFTNLDDLNGALRGAVDEINDRIPFRDQPLSRRQIFIDAEQDLLAELPHQPFVSTVWKKAKVAPNWHITVSTVHYSIPYTYVGDTVDVRIRGEQLDVFAGGITIATHQVTNQRGAYVTDIAHCPPGMEDPTQLWSAAYFLNQAARVGPFTRKVIDALLAAKPIVAQGYLPARNILGMGKGENKIILEEACRRLVGEGDQPRAVSYTAVKNMMAAVRSDLAARPTTIAEVPPRPSGQDQRSQHHRRRGGLLGGADQFSLDSLMGKKEDQP</sequence>
<dbReference type="PANTHER" id="PTHR35004">
    <property type="entry name" value="TRANSPOSASE RV3428C-RELATED"/>
    <property type="match status" value="1"/>
</dbReference>
<evidence type="ECO:0000313" key="4">
    <source>
        <dbReference type="EMBL" id="MBD8030277.1"/>
    </source>
</evidence>
<dbReference type="RefSeq" id="WP_191733507.1">
    <property type="nucleotide sequence ID" value="NZ_JACSPR010000005.1"/>
</dbReference>
<organism evidence="4 5">
    <name type="scientific">Corynebacterium gallinarum</name>
    <dbReference type="NCBI Taxonomy" id="2762214"/>
    <lineage>
        <taxon>Bacteria</taxon>
        <taxon>Bacillati</taxon>
        <taxon>Actinomycetota</taxon>
        <taxon>Actinomycetes</taxon>
        <taxon>Mycobacteriales</taxon>
        <taxon>Corynebacteriaceae</taxon>
        <taxon>Corynebacterium</taxon>
    </lineage>
</organism>
<evidence type="ECO:0000259" key="3">
    <source>
        <dbReference type="PROSITE" id="PS50994"/>
    </source>
</evidence>
<dbReference type="InterPro" id="IPR036397">
    <property type="entry name" value="RNaseH_sf"/>
</dbReference>
<dbReference type="PROSITE" id="PS50994">
    <property type="entry name" value="INTEGRASE"/>
    <property type="match status" value="1"/>
</dbReference>
<evidence type="ECO:0000256" key="1">
    <source>
        <dbReference type="ARBA" id="ARBA00009277"/>
    </source>
</evidence>
<dbReference type="GO" id="GO:0003676">
    <property type="term" value="F:nucleic acid binding"/>
    <property type="evidence" value="ECO:0007669"/>
    <property type="project" value="InterPro"/>
</dbReference>
<dbReference type="InterPro" id="IPR001584">
    <property type="entry name" value="Integrase_cat-core"/>
</dbReference>
<dbReference type="InterPro" id="IPR054353">
    <property type="entry name" value="IstA-like_C"/>
</dbReference>
<keyword evidence="5" id="KW-1185">Reference proteome</keyword>
<dbReference type="SUPFAM" id="SSF53098">
    <property type="entry name" value="Ribonuclease H-like"/>
    <property type="match status" value="1"/>
</dbReference>
<dbReference type="GO" id="GO:0015074">
    <property type="term" value="P:DNA integration"/>
    <property type="evidence" value="ECO:0007669"/>
    <property type="project" value="InterPro"/>
</dbReference>
<dbReference type="InterPro" id="IPR012337">
    <property type="entry name" value="RNaseH-like_sf"/>
</dbReference>
<dbReference type="AlphaFoldDB" id="A0A8I0HQ73"/>
<proteinExistence type="inferred from homology"/>
<feature type="region of interest" description="Disordered" evidence="2">
    <location>
        <begin position="497"/>
        <end position="544"/>
    </location>
</feature>
<reference evidence="4 5" key="1">
    <citation type="submission" date="2020-08" db="EMBL/GenBank/DDBJ databases">
        <title>A Genomic Blueprint of the Chicken Gut Microbiome.</title>
        <authorList>
            <person name="Gilroy R."/>
            <person name="Ravi A."/>
            <person name="Getino M."/>
            <person name="Pursley I."/>
            <person name="Horton D.L."/>
            <person name="Alikhan N.-F."/>
            <person name="Baker D."/>
            <person name="Gharbi K."/>
            <person name="Hall N."/>
            <person name="Watson M."/>
            <person name="Adriaenssens E.M."/>
            <person name="Foster-Nyarko E."/>
            <person name="Jarju S."/>
            <person name="Secka A."/>
            <person name="Antonio M."/>
            <person name="Oren A."/>
            <person name="Chaudhuri R."/>
            <person name="La Ragione R.M."/>
            <person name="Hildebrand F."/>
            <person name="Pallen M.J."/>
        </authorList>
    </citation>
    <scope>NUCLEOTIDE SEQUENCE [LARGE SCALE GENOMIC DNA]</scope>
    <source>
        <strain evidence="4 5">Sa1YVA5</strain>
    </source>
</reference>
<dbReference type="EMBL" id="JACSPR010000005">
    <property type="protein sequence ID" value="MBD8030277.1"/>
    <property type="molecule type" value="Genomic_DNA"/>
</dbReference>
<protein>
    <submittedName>
        <fullName evidence="4">IS21 family transposase</fullName>
    </submittedName>
</protein>
<accession>A0A8I0HQ73</accession>
<evidence type="ECO:0000256" key="2">
    <source>
        <dbReference type="SAM" id="MobiDB-lite"/>
    </source>
</evidence>
<evidence type="ECO:0000313" key="5">
    <source>
        <dbReference type="Proteomes" id="UP000650224"/>
    </source>
</evidence>
<dbReference type="Proteomes" id="UP000650224">
    <property type="component" value="Unassembled WGS sequence"/>
</dbReference>
<comment type="caution">
    <text evidence="4">The sequence shown here is derived from an EMBL/GenBank/DDBJ whole genome shotgun (WGS) entry which is preliminary data.</text>
</comment>
<dbReference type="Pfam" id="PF22483">
    <property type="entry name" value="Mu-transpos_C_2"/>
    <property type="match status" value="1"/>
</dbReference>
<dbReference type="PANTHER" id="PTHR35004:SF8">
    <property type="entry name" value="TRANSPOSASE RV3428C-RELATED"/>
    <property type="match status" value="1"/>
</dbReference>
<gene>
    <name evidence="4" type="ORF">H9627_08060</name>
</gene>